<keyword evidence="2" id="KW-1133">Transmembrane helix</keyword>
<feature type="compositionally biased region" description="Basic and acidic residues" evidence="1">
    <location>
        <begin position="78"/>
        <end position="88"/>
    </location>
</feature>
<keyword evidence="2" id="KW-0472">Membrane</keyword>
<dbReference type="AlphaFoldDB" id="S3C1C9"/>
<protein>
    <submittedName>
        <fullName evidence="3">Uncharacterized protein</fullName>
    </submittedName>
</protein>
<reference evidence="3 4" key="1">
    <citation type="journal article" date="2013" name="BMC Genomics">
        <title>The genome and transcriptome of the pine saprophyte Ophiostoma piceae, and a comparison with the bark beetle-associated pine pathogen Grosmannia clavigera.</title>
        <authorList>
            <person name="Haridas S."/>
            <person name="Wang Y."/>
            <person name="Lim L."/>
            <person name="Massoumi Alamouti S."/>
            <person name="Jackman S."/>
            <person name="Docking R."/>
            <person name="Robertson G."/>
            <person name="Birol I."/>
            <person name="Bohlmann J."/>
            <person name="Breuil C."/>
        </authorList>
    </citation>
    <scope>NUCLEOTIDE SEQUENCE [LARGE SCALE GENOMIC DNA]</scope>
    <source>
        <strain evidence="3 4">UAMH 11346</strain>
    </source>
</reference>
<evidence type="ECO:0000313" key="4">
    <source>
        <dbReference type="Proteomes" id="UP000016923"/>
    </source>
</evidence>
<evidence type="ECO:0000256" key="1">
    <source>
        <dbReference type="SAM" id="MobiDB-lite"/>
    </source>
</evidence>
<dbReference type="HOGENOM" id="CLU_1982224_0_0_1"/>
<gene>
    <name evidence="3" type="ORF">F503_02265</name>
</gene>
<dbReference type="EMBL" id="KE148156">
    <property type="protein sequence ID" value="EPE05526.1"/>
    <property type="molecule type" value="Genomic_DNA"/>
</dbReference>
<keyword evidence="2" id="KW-0812">Transmembrane</keyword>
<organism evidence="3 4">
    <name type="scientific">Ophiostoma piceae (strain UAMH 11346)</name>
    <name type="common">Sap stain fungus</name>
    <dbReference type="NCBI Taxonomy" id="1262450"/>
    <lineage>
        <taxon>Eukaryota</taxon>
        <taxon>Fungi</taxon>
        <taxon>Dikarya</taxon>
        <taxon>Ascomycota</taxon>
        <taxon>Pezizomycotina</taxon>
        <taxon>Sordariomycetes</taxon>
        <taxon>Sordariomycetidae</taxon>
        <taxon>Ophiostomatales</taxon>
        <taxon>Ophiostomataceae</taxon>
        <taxon>Ophiostoma</taxon>
    </lineage>
</organism>
<feature type="region of interest" description="Disordered" evidence="1">
    <location>
        <begin position="78"/>
        <end position="126"/>
    </location>
</feature>
<accession>S3C1C9</accession>
<feature type="compositionally biased region" description="Polar residues" evidence="1">
    <location>
        <begin position="91"/>
        <end position="103"/>
    </location>
</feature>
<evidence type="ECO:0000256" key="2">
    <source>
        <dbReference type="SAM" id="Phobius"/>
    </source>
</evidence>
<dbReference type="Proteomes" id="UP000016923">
    <property type="component" value="Unassembled WGS sequence"/>
</dbReference>
<evidence type="ECO:0000313" key="3">
    <source>
        <dbReference type="EMBL" id="EPE05526.1"/>
    </source>
</evidence>
<proteinExistence type="predicted"/>
<name>S3C1C9_OPHP1</name>
<feature type="transmembrane region" description="Helical" evidence="2">
    <location>
        <begin position="46"/>
        <end position="66"/>
    </location>
</feature>
<dbReference type="VEuPathDB" id="FungiDB:F503_02265"/>
<sequence>MTSNPNPNKCNMSPTDIMNKIYEIVSILQTLQTLIKQLNKMCLKSLFRYLFGLFFFFAPQLNPYVWADAYEEAMKHREEQQRAARADTAKPSVTATGRDSVPSNDVDGAYELQKLPGRESVASPAL</sequence>
<keyword evidence="4" id="KW-1185">Reference proteome</keyword>